<dbReference type="Proteomes" id="UP000296049">
    <property type="component" value="Unassembled WGS sequence"/>
</dbReference>
<name>R0JMW8_ANAPL</name>
<reference evidence="2" key="1">
    <citation type="journal article" date="2013" name="Nat. Genet.">
        <title>The duck genome and transcriptome provide insight into an avian influenza virus reservoir species.</title>
        <authorList>
            <person name="Huang Y."/>
            <person name="Li Y."/>
            <person name="Burt D.W."/>
            <person name="Chen H."/>
            <person name="Zhang Y."/>
            <person name="Qian W."/>
            <person name="Kim H."/>
            <person name="Gan S."/>
            <person name="Zhao Y."/>
            <person name="Li J."/>
            <person name="Yi K."/>
            <person name="Feng H."/>
            <person name="Zhu P."/>
            <person name="Li B."/>
            <person name="Liu Q."/>
            <person name="Fairley S."/>
            <person name="Magor K.E."/>
            <person name="Du Z."/>
            <person name="Hu X."/>
            <person name="Goodman L."/>
            <person name="Tafer H."/>
            <person name="Vignal A."/>
            <person name="Lee T."/>
            <person name="Kim K.W."/>
            <person name="Sheng Z."/>
            <person name="An Y."/>
            <person name="Searle S."/>
            <person name="Herrero J."/>
            <person name="Groenen M.A."/>
            <person name="Crooijmans R.P."/>
            <person name="Faraut T."/>
            <person name="Cai Q."/>
            <person name="Webster R.G."/>
            <person name="Aldridge J.R."/>
            <person name="Warren W.C."/>
            <person name="Bartschat S."/>
            <person name="Kehr S."/>
            <person name="Marz M."/>
            <person name="Stadler P.F."/>
            <person name="Smith J."/>
            <person name="Kraus R.H."/>
            <person name="Zhao Y."/>
            <person name="Ren L."/>
            <person name="Fei J."/>
            <person name="Morisson M."/>
            <person name="Kaiser P."/>
            <person name="Griffin D.K."/>
            <person name="Rao M."/>
            <person name="Pitel F."/>
            <person name="Wang J."/>
            <person name="Li N."/>
        </authorList>
    </citation>
    <scope>NUCLEOTIDE SEQUENCE [LARGE SCALE GENOMIC DNA]</scope>
</reference>
<accession>R0JMW8</accession>
<dbReference type="AlphaFoldDB" id="R0JMW8"/>
<sequence length="130" mass="15446">MRYCYKKKDDFEHAQRRTFGEQQSDADVIDSEFIDGEQFKYVIYQSISSEKIKVSPVDEFSFSEQCWQVAALRATPHNALMHYVMPDIYSERIVQRQCEPFSDKNYDGACRTESLAKECRENSEWKQFKE</sequence>
<evidence type="ECO:0000313" key="2">
    <source>
        <dbReference type="Proteomes" id="UP000296049"/>
    </source>
</evidence>
<gene>
    <name evidence="1" type="ORF">Anapl_17119</name>
</gene>
<protein>
    <submittedName>
        <fullName evidence="1">Uncharacterized protein</fullName>
    </submittedName>
</protein>
<proteinExistence type="predicted"/>
<organism evidence="1 2">
    <name type="scientific">Anas platyrhynchos</name>
    <name type="common">Mallard</name>
    <name type="synonym">Anas boschas</name>
    <dbReference type="NCBI Taxonomy" id="8839"/>
    <lineage>
        <taxon>Eukaryota</taxon>
        <taxon>Metazoa</taxon>
        <taxon>Chordata</taxon>
        <taxon>Craniata</taxon>
        <taxon>Vertebrata</taxon>
        <taxon>Euteleostomi</taxon>
        <taxon>Archelosauria</taxon>
        <taxon>Archosauria</taxon>
        <taxon>Dinosauria</taxon>
        <taxon>Saurischia</taxon>
        <taxon>Theropoda</taxon>
        <taxon>Coelurosauria</taxon>
        <taxon>Aves</taxon>
        <taxon>Neognathae</taxon>
        <taxon>Galloanserae</taxon>
        <taxon>Anseriformes</taxon>
        <taxon>Anatidae</taxon>
        <taxon>Anatinae</taxon>
        <taxon>Anas</taxon>
    </lineage>
</organism>
<keyword evidence="2" id="KW-1185">Reference proteome</keyword>
<evidence type="ECO:0000313" key="1">
    <source>
        <dbReference type="EMBL" id="EOA98466.1"/>
    </source>
</evidence>
<dbReference type="EMBL" id="KB743489">
    <property type="protein sequence ID" value="EOA98466.1"/>
    <property type="molecule type" value="Genomic_DNA"/>
</dbReference>